<proteinExistence type="predicted"/>
<keyword evidence="1" id="KW-0732">Signal</keyword>
<evidence type="ECO:0000256" key="1">
    <source>
        <dbReference type="SAM" id="SignalP"/>
    </source>
</evidence>
<organism evidence="2 3">
    <name type="scientific">Pontibacter toksunensis</name>
    <dbReference type="NCBI Taxonomy" id="1332631"/>
    <lineage>
        <taxon>Bacteria</taxon>
        <taxon>Pseudomonadati</taxon>
        <taxon>Bacteroidota</taxon>
        <taxon>Cytophagia</taxon>
        <taxon>Cytophagales</taxon>
        <taxon>Hymenobacteraceae</taxon>
        <taxon>Pontibacter</taxon>
    </lineage>
</organism>
<protein>
    <recommendedName>
        <fullName evidence="4">Long-subunit fatty acid transport protein</fullName>
    </recommendedName>
</protein>
<evidence type="ECO:0000313" key="2">
    <source>
        <dbReference type="EMBL" id="MFD2999800.1"/>
    </source>
</evidence>
<keyword evidence="3" id="KW-1185">Reference proteome</keyword>
<evidence type="ECO:0008006" key="4">
    <source>
        <dbReference type="Google" id="ProtNLM"/>
    </source>
</evidence>
<dbReference type="Proteomes" id="UP001597641">
    <property type="component" value="Unassembled WGS sequence"/>
</dbReference>
<evidence type="ECO:0000313" key="3">
    <source>
        <dbReference type="Proteomes" id="UP001597641"/>
    </source>
</evidence>
<comment type="caution">
    <text evidence="2">The sequence shown here is derived from an EMBL/GenBank/DDBJ whole genome shotgun (WGS) entry which is preliminary data.</text>
</comment>
<dbReference type="RefSeq" id="WP_377482087.1">
    <property type="nucleotide sequence ID" value="NZ_JBHUOX010000003.1"/>
</dbReference>
<gene>
    <name evidence="2" type="ORF">ACFS7Z_05480</name>
</gene>
<name>A0ABW6BRA3_9BACT</name>
<dbReference type="Gene3D" id="2.40.160.60">
    <property type="entry name" value="Outer membrane protein transport protein (OMPP1/FadL/TodX)"/>
    <property type="match status" value="1"/>
</dbReference>
<sequence>MYKTFRVLIGFAALCLAHTTQAQLISNTPYSRYGLGEINENLGTVRNAGMAGTGISAANSYQPNTANPALLYYNSITNFTMGIAGQVKKVSSESSSQTNGNGNLNNISLTVPVTKRWSSAVGLRPFSTVNYQVNISDAVEGNPQATIFREYVGSGGLSEVYFAHGVRIAGGLTVGGSASYIFGNITNESSSTINDPEQEAVGQERVTVVDRTSYNDFIFRAGANYRQKVTDKLFLSAGTVYSFESKLDAERKVTYERLTLPGAAADSAENSVIVPASLRAGISIDNGSNLTVAADFASYKWSDFKNFEGNDGGLKDSYRLSVGGEYTPEANSIDNYFKRIMYRGGLYYGQTPYELNGERITDKGVTVGATLPIGRSTVYDLYQLNFSLGYGQRGTTENGLVKEDYLQVGLEFTVNSRWFIKRRID</sequence>
<accession>A0ABW6BRA3</accession>
<dbReference type="EMBL" id="JBHUOX010000003">
    <property type="protein sequence ID" value="MFD2999800.1"/>
    <property type="molecule type" value="Genomic_DNA"/>
</dbReference>
<dbReference type="SUPFAM" id="SSF56935">
    <property type="entry name" value="Porins"/>
    <property type="match status" value="1"/>
</dbReference>
<reference evidence="3" key="1">
    <citation type="journal article" date="2019" name="Int. J. Syst. Evol. Microbiol.">
        <title>The Global Catalogue of Microorganisms (GCM) 10K type strain sequencing project: providing services to taxonomists for standard genome sequencing and annotation.</title>
        <authorList>
            <consortium name="The Broad Institute Genomics Platform"/>
            <consortium name="The Broad Institute Genome Sequencing Center for Infectious Disease"/>
            <person name="Wu L."/>
            <person name="Ma J."/>
        </authorList>
    </citation>
    <scope>NUCLEOTIDE SEQUENCE [LARGE SCALE GENOMIC DNA]</scope>
    <source>
        <strain evidence="3">KCTC 23984</strain>
    </source>
</reference>
<feature type="signal peptide" evidence="1">
    <location>
        <begin position="1"/>
        <end position="22"/>
    </location>
</feature>
<feature type="chain" id="PRO_5047384526" description="Long-subunit fatty acid transport protein" evidence="1">
    <location>
        <begin position="23"/>
        <end position="425"/>
    </location>
</feature>